<feature type="domain" description="SMP-30/Gluconolactonase/LRE-like region" evidence="5">
    <location>
        <begin position="38"/>
        <end position="284"/>
    </location>
</feature>
<dbReference type="GO" id="GO:0046872">
    <property type="term" value="F:metal ion binding"/>
    <property type="evidence" value="ECO:0007669"/>
    <property type="project" value="UniProtKB-KW"/>
</dbReference>
<dbReference type="EMBL" id="BOPD01000029">
    <property type="protein sequence ID" value="GIJ35373.1"/>
    <property type="molecule type" value="Genomic_DNA"/>
</dbReference>
<dbReference type="InterPro" id="IPR005511">
    <property type="entry name" value="SMP-30"/>
</dbReference>
<name>A0A9W5XMX7_9ACTN</name>
<proteinExistence type="inferred from homology"/>
<reference evidence="6" key="1">
    <citation type="submission" date="2021-01" db="EMBL/GenBank/DDBJ databases">
        <title>Whole genome shotgun sequence of Verrucosispora sediminis NBRC 107745.</title>
        <authorList>
            <person name="Komaki H."/>
            <person name="Tamura T."/>
        </authorList>
    </citation>
    <scope>NUCLEOTIDE SEQUENCE</scope>
    <source>
        <strain evidence="6">NBRC 107745</strain>
    </source>
</reference>
<keyword evidence="2" id="KW-0378">Hydrolase</keyword>
<dbReference type="GO" id="GO:0016787">
    <property type="term" value="F:hydrolase activity"/>
    <property type="evidence" value="ECO:0007669"/>
    <property type="project" value="UniProtKB-KW"/>
</dbReference>
<dbReference type="InterPro" id="IPR011042">
    <property type="entry name" value="6-blade_b-propeller_TolB-like"/>
</dbReference>
<dbReference type="Proteomes" id="UP000607311">
    <property type="component" value="Unassembled WGS sequence"/>
</dbReference>
<evidence type="ECO:0000256" key="4">
    <source>
        <dbReference type="PIRSR" id="PIRSR605511-2"/>
    </source>
</evidence>
<protein>
    <submittedName>
        <fullName evidence="6">Gluconolactonase</fullName>
    </submittedName>
</protein>
<dbReference type="Gene3D" id="2.120.10.30">
    <property type="entry name" value="TolB, C-terminal domain"/>
    <property type="match status" value="1"/>
</dbReference>
<dbReference type="SUPFAM" id="SSF63829">
    <property type="entry name" value="Calcium-dependent phosphotriesterase"/>
    <property type="match status" value="1"/>
</dbReference>
<feature type="binding site" evidence="4">
    <location>
        <position position="229"/>
    </location>
    <ligand>
        <name>a divalent metal cation</name>
        <dbReference type="ChEBI" id="CHEBI:60240"/>
    </ligand>
</feature>
<dbReference type="PRINTS" id="PR01790">
    <property type="entry name" value="SMP30FAMILY"/>
</dbReference>
<dbReference type="OrthoDB" id="241638at2"/>
<evidence type="ECO:0000313" key="7">
    <source>
        <dbReference type="Proteomes" id="UP000607311"/>
    </source>
</evidence>
<feature type="binding site" evidence="4">
    <location>
        <position position="125"/>
    </location>
    <ligand>
        <name>substrate</name>
    </ligand>
</feature>
<keyword evidence="4" id="KW-0862">Zinc</keyword>
<dbReference type="InterPro" id="IPR051262">
    <property type="entry name" value="SMP-30/CGR1_Lactonase"/>
</dbReference>
<feature type="binding site" evidence="4">
    <location>
        <position position="182"/>
    </location>
    <ligand>
        <name>a divalent metal cation</name>
        <dbReference type="ChEBI" id="CHEBI:60240"/>
    </ligand>
</feature>
<evidence type="ECO:0000256" key="2">
    <source>
        <dbReference type="ARBA" id="ARBA00022801"/>
    </source>
</evidence>
<dbReference type="PANTHER" id="PTHR47572">
    <property type="entry name" value="LIPOPROTEIN-RELATED"/>
    <property type="match status" value="1"/>
</dbReference>
<feature type="active site" description="Proton donor/acceptor" evidence="3">
    <location>
        <position position="229"/>
    </location>
</feature>
<evidence type="ECO:0000256" key="3">
    <source>
        <dbReference type="PIRSR" id="PIRSR605511-1"/>
    </source>
</evidence>
<keyword evidence="7" id="KW-1185">Reference proteome</keyword>
<evidence type="ECO:0000256" key="1">
    <source>
        <dbReference type="ARBA" id="ARBA00008853"/>
    </source>
</evidence>
<dbReference type="RefSeq" id="WP_093403015.1">
    <property type="nucleotide sequence ID" value="NZ_BOPD01000029.1"/>
</dbReference>
<sequence>MNPVERVPTRWDVLDERFRTVSGDHVVQRLFDGGRWLEGPAYSPAWRCLLFSDIPNDRVLRWDEITGRCDVFQTPAGYANGRTIDRLGRVVTCEHGHRRVTRTEPDGSLTVVADRWQGKRFNSPNDVVETSDGSLWFTDPSYGIDSDYEGHRADPELDGCHVYRCSPDGRVERVADDFLRPNGLAFSADERRLFIVDTRRRHLRHFDVGPDGTLRDRGVLAECDAGSFDGIRLDREGRLWVAAHDGLHCFDQDGTLLGKLRLPEICSNLTFGGRKRNVLIVTATTSVYSLVLNVTGAGPTTGPATR</sequence>
<organism evidence="6 7">
    <name type="scientific">Micromonospora sediminimaris</name>
    <dbReference type="NCBI Taxonomy" id="547162"/>
    <lineage>
        <taxon>Bacteria</taxon>
        <taxon>Bacillati</taxon>
        <taxon>Actinomycetota</taxon>
        <taxon>Actinomycetes</taxon>
        <taxon>Micromonosporales</taxon>
        <taxon>Micromonosporaceae</taxon>
        <taxon>Micromonospora</taxon>
    </lineage>
</organism>
<dbReference type="InterPro" id="IPR013658">
    <property type="entry name" value="SGL"/>
</dbReference>
<dbReference type="AlphaFoldDB" id="A0A9W5XMX7"/>
<gene>
    <name evidence="6" type="ORF">Vse01_45210</name>
</gene>
<keyword evidence="4" id="KW-0479">Metal-binding</keyword>
<comment type="caution">
    <text evidence="6">The sequence shown here is derived from an EMBL/GenBank/DDBJ whole genome shotgun (WGS) entry which is preliminary data.</text>
</comment>
<comment type="similarity">
    <text evidence="1">Belongs to the SMP-30/CGR1 family.</text>
</comment>
<feature type="binding site" evidence="4">
    <location>
        <position position="38"/>
    </location>
    <ligand>
        <name>a divalent metal cation</name>
        <dbReference type="ChEBI" id="CHEBI:60240"/>
    </ligand>
</feature>
<dbReference type="PANTHER" id="PTHR47572:SF4">
    <property type="entry name" value="LACTONASE DRP35"/>
    <property type="match status" value="1"/>
</dbReference>
<evidence type="ECO:0000313" key="6">
    <source>
        <dbReference type="EMBL" id="GIJ35373.1"/>
    </source>
</evidence>
<accession>A0A9W5XMX7</accession>
<dbReference type="Pfam" id="PF08450">
    <property type="entry name" value="SGL"/>
    <property type="match status" value="1"/>
</dbReference>
<comment type="cofactor">
    <cofactor evidence="4">
        <name>Zn(2+)</name>
        <dbReference type="ChEBI" id="CHEBI:29105"/>
    </cofactor>
    <text evidence="4">Binds 1 divalent metal cation per subunit.</text>
</comment>
<evidence type="ECO:0000259" key="5">
    <source>
        <dbReference type="Pfam" id="PF08450"/>
    </source>
</evidence>